<dbReference type="Gene3D" id="3.80.10.10">
    <property type="entry name" value="Ribonuclease Inhibitor"/>
    <property type="match status" value="1"/>
</dbReference>
<dbReference type="EMBL" id="JBANAX010000058">
    <property type="protein sequence ID" value="KAL1224164.1"/>
    <property type="molecule type" value="Genomic_DNA"/>
</dbReference>
<protein>
    <submittedName>
        <fullName evidence="2">F-box/FBD/LRR-repeat protein</fullName>
    </submittedName>
</protein>
<dbReference type="InterPro" id="IPR006566">
    <property type="entry name" value="FBD"/>
</dbReference>
<dbReference type="Pfam" id="PF24758">
    <property type="entry name" value="LRR_At5g56370"/>
    <property type="match status" value="1"/>
</dbReference>
<dbReference type="PROSITE" id="PS50181">
    <property type="entry name" value="FBOX"/>
    <property type="match status" value="1"/>
</dbReference>
<proteinExistence type="predicted"/>
<dbReference type="AlphaFoldDB" id="A0ABD1C3Y5"/>
<reference evidence="2 3" key="1">
    <citation type="submission" date="2024-04" db="EMBL/GenBank/DDBJ databases">
        <title>Genome assembly C_amara_ONT_v2.</title>
        <authorList>
            <person name="Yant L."/>
            <person name="Moore C."/>
            <person name="Slenker M."/>
        </authorList>
    </citation>
    <scope>NUCLEOTIDE SEQUENCE [LARGE SCALE GENOMIC DNA]</scope>
    <source>
        <tissue evidence="2">Leaf</tissue>
    </source>
</reference>
<dbReference type="SMART" id="SM00579">
    <property type="entry name" value="FBD"/>
    <property type="match status" value="1"/>
</dbReference>
<dbReference type="Pfam" id="PF07723">
    <property type="entry name" value="LRR_2"/>
    <property type="match status" value="1"/>
</dbReference>
<evidence type="ECO:0000313" key="2">
    <source>
        <dbReference type="EMBL" id="KAL1224164.1"/>
    </source>
</evidence>
<accession>A0ABD1C3Y5</accession>
<keyword evidence="3" id="KW-1185">Reference proteome</keyword>
<sequence>MDFQTSVNEKQRNSDRISNLPDSLLCQILSELSTKESVCTSVLSKRWRHLYLQVPTMDLDCNKFPPDDVFVSFVDRFLGSDNHQHLNRFNFIYDVYDHDASRFKSWINAVVRRRVSHFNLHSETLVNLQLCRVFLNHPESISLPCVKNMHLDMVAYHADSTLETLIASCPVLEELTIIRDPNDLLEVVCVRSRSLKSFKMESERWECNDHAVAIDSPILKSRGFFENNYARKISTVGNMYIFAGTVEVIHEFCEIEQLPQFSSLSHLHACFRVTSWEMLPNLLESCPNLHSVILEFDCLPETEHIDLSAVSVPQCLLSSLELVHLKTPYVVNMQREGRPLTGTSSKMKLAKYFLENGAALKTLTVSASFCNIINKIKSVSRISSQCEVVMD</sequence>
<dbReference type="CDD" id="cd22160">
    <property type="entry name" value="F-box_AtFBL13-like"/>
    <property type="match status" value="1"/>
</dbReference>
<dbReference type="Gene3D" id="1.20.1280.50">
    <property type="match status" value="1"/>
</dbReference>
<dbReference type="InterPro" id="IPR032675">
    <property type="entry name" value="LRR_dom_sf"/>
</dbReference>
<gene>
    <name evidence="2" type="ORF">V5N11_031302</name>
</gene>
<dbReference type="SUPFAM" id="SSF81383">
    <property type="entry name" value="F-box domain"/>
    <property type="match status" value="1"/>
</dbReference>
<dbReference type="PANTHER" id="PTHR31900">
    <property type="entry name" value="F-BOX/RNI SUPERFAMILY PROTEIN-RELATED"/>
    <property type="match status" value="1"/>
</dbReference>
<dbReference type="Pfam" id="PF00646">
    <property type="entry name" value="F-box"/>
    <property type="match status" value="1"/>
</dbReference>
<dbReference type="Proteomes" id="UP001558713">
    <property type="component" value="Unassembled WGS sequence"/>
</dbReference>
<dbReference type="InterPro" id="IPR053781">
    <property type="entry name" value="F-box_AtFBL13-like"/>
</dbReference>
<organism evidence="2 3">
    <name type="scientific">Cardamine amara subsp. amara</name>
    <dbReference type="NCBI Taxonomy" id="228776"/>
    <lineage>
        <taxon>Eukaryota</taxon>
        <taxon>Viridiplantae</taxon>
        <taxon>Streptophyta</taxon>
        <taxon>Embryophyta</taxon>
        <taxon>Tracheophyta</taxon>
        <taxon>Spermatophyta</taxon>
        <taxon>Magnoliopsida</taxon>
        <taxon>eudicotyledons</taxon>
        <taxon>Gunneridae</taxon>
        <taxon>Pentapetalae</taxon>
        <taxon>rosids</taxon>
        <taxon>malvids</taxon>
        <taxon>Brassicales</taxon>
        <taxon>Brassicaceae</taxon>
        <taxon>Cardamineae</taxon>
        <taxon>Cardamine</taxon>
    </lineage>
</organism>
<dbReference type="PANTHER" id="PTHR31900:SF33">
    <property type="entry name" value="PROTEIN WITH RNI-LIKE_FBD-LIKE DOMAIN"/>
    <property type="match status" value="1"/>
</dbReference>
<dbReference type="InterPro" id="IPR001810">
    <property type="entry name" value="F-box_dom"/>
</dbReference>
<dbReference type="InterPro" id="IPR050232">
    <property type="entry name" value="FBL13/AtMIF1-like"/>
</dbReference>
<name>A0ABD1C3Y5_CARAN</name>
<feature type="domain" description="F-box" evidence="1">
    <location>
        <begin position="14"/>
        <end position="50"/>
    </location>
</feature>
<evidence type="ECO:0000259" key="1">
    <source>
        <dbReference type="PROSITE" id="PS50181"/>
    </source>
</evidence>
<dbReference type="Pfam" id="PF08387">
    <property type="entry name" value="FBD"/>
    <property type="match status" value="1"/>
</dbReference>
<evidence type="ECO:0000313" key="3">
    <source>
        <dbReference type="Proteomes" id="UP001558713"/>
    </source>
</evidence>
<dbReference type="InterPro" id="IPR013101">
    <property type="entry name" value="LRR_PRU1-like"/>
</dbReference>
<dbReference type="InterPro" id="IPR055411">
    <property type="entry name" value="LRR_FXL15/At3g58940/PEG3-like"/>
</dbReference>
<dbReference type="InterPro" id="IPR036047">
    <property type="entry name" value="F-box-like_dom_sf"/>
</dbReference>
<comment type="caution">
    <text evidence="2">The sequence shown here is derived from an EMBL/GenBank/DDBJ whole genome shotgun (WGS) entry which is preliminary data.</text>
</comment>